<evidence type="ECO:0000313" key="2">
    <source>
        <dbReference type="Proteomes" id="UP000069705"/>
    </source>
</evidence>
<sequence length="64" mass="7144">MAARYVHVSPTKNTEGTTHITTAFGSMAIKMRPLQSDPRQGRPGVGYVRFVSNPLVETERQRTI</sequence>
<keyword evidence="1" id="KW-0328">Glycosyltransferase</keyword>
<organism evidence="1 2">
    <name type="scientific">Mycolicibacterium fortuitum subsp. acetamidolyticum</name>
    <dbReference type="NCBI Taxonomy" id="144550"/>
    <lineage>
        <taxon>Bacteria</taxon>
        <taxon>Bacillati</taxon>
        <taxon>Actinomycetota</taxon>
        <taxon>Actinomycetes</taxon>
        <taxon>Mycobacteriales</taxon>
        <taxon>Mycobacteriaceae</taxon>
        <taxon>Mycolicibacterium</taxon>
    </lineage>
</organism>
<gene>
    <name evidence="1" type="ORF">RMCFA_1380</name>
</gene>
<reference evidence="1 2" key="1">
    <citation type="journal article" date="2016" name="Genome Announc.">
        <title>Draft Genome Sequences of Five Rapidly Growing Mycobacterium Species, M. thermoresistibile, M. fortuitum subsp. acetamidolyticum, M. canariasense, M. brisbanense, and M. novocastrense.</title>
        <authorList>
            <person name="Katahira K."/>
            <person name="Ogura Y."/>
            <person name="Gotoh Y."/>
            <person name="Hayashi T."/>
        </authorList>
    </citation>
    <scope>NUCLEOTIDE SEQUENCE [LARGE SCALE GENOMIC DNA]</scope>
    <source>
        <strain evidence="1 2">JCM6368</strain>
    </source>
</reference>
<protein>
    <submittedName>
        <fullName evidence="1">Probable uracil phosphoribosyltransferase</fullName>
    </submittedName>
</protein>
<comment type="caution">
    <text evidence="1">The sequence shown here is derived from an EMBL/GenBank/DDBJ whole genome shotgun (WGS) entry which is preliminary data.</text>
</comment>
<reference evidence="2" key="2">
    <citation type="submission" date="2016-02" db="EMBL/GenBank/DDBJ databases">
        <title>Draft genome sequence of five rapidly growing Mycobacterium species.</title>
        <authorList>
            <person name="Katahira K."/>
            <person name="Gotou Y."/>
            <person name="Iida K."/>
            <person name="Ogura Y."/>
            <person name="Hayashi T."/>
        </authorList>
    </citation>
    <scope>NUCLEOTIDE SEQUENCE [LARGE SCALE GENOMIC DNA]</scope>
    <source>
        <strain evidence="2">JCM6368</strain>
    </source>
</reference>
<accession>A0A117IDK5</accession>
<name>A0A117IDK5_MYCFO</name>
<dbReference type="GO" id="GO:0016757">
    <property type="term" value="F:glycosyltransferase activity"/>
    <property type="evidence" value="ECO:0007669"/>
    <property type="project" value="UniProtKB-KW"/>
</dbReference>
<proteinExistence type="predicted"/>
<evidence type="ECO:0000313" key="1">
    <source>
        <dbReference type="EMBL" id="GAT01266.1"/>
    </source>
</evidence>
<dbReference type="EMBL" id="BCSZ01000012">
    <property type="protein sequence ID" value="GAT01266.1"/>
    <property type="molecule type" value="Genomic_DNA"/>
</dbReference>
<dbReference type="AlphaFoldDB" id="A0A117IDK5"/>
<dbReference type="Proteomes" id="UP000069705">
    <property type="component" value="Unassembled WGS sequence"/>
</dbReference>
<keyword evidence="1" id="KW-0808">Transferase</keyword>